<evidence type="ECO:0000256" key="3">
    <source>
        <dbReference type="ARBA" id="ARBA00022475"/>
    </source>
</evidence>
<evidence type="ECO:0000313" key="11">
    <source>
        <dbReference type="EMBL" id="CAG73362.1"/>
    </source>
</evidence>
<dbReference type="HOGENOM" id="CLU_036879_0_2_6"/>
<gene>
    <name evidence="11" type="ordered locus">ECA0447</name>
</gene>
<dbReference type="InterPro" id="IPR035906">
    <property type="entry name" value="MetI-like_sf"/>
</dbReference>
<feature type="transmembrane region" description="Helical" evidence="9">
    <location>
        <begin position="177"/>
        <end position="196"/>
    </location>
</feature>
<feature type="domain" description="ABC transmembrane type-1" evidence="10">
    <location>
        <begin position="104"/>
        <end position="304"/>
    </location>
</feature>
<evidence type="ECO:0000313" key="12">
    <source>
        <dbReference type="Proteomes" id="UP000007966"/>
    </source>
</evidence>
<feature type="transmembrane region" description="Helical" evidence="9">
    <location>
        <begin position="235"/>
        <end position="261"/>
    </location>
</feature>
<dbReference type="GO" id="GO:0071916">
    <property type="term" value="F:dipeptide transmembrane transporter activity"/>
    <property type="evidence" value="ECO:0007669"/>
    <property type="project" value="TreeGrafter"/>
</dbReference>
<dbReference type="GO" id="GO:0005886">
    <property type="term" value="C:plasma membrane"/>
    <property type="evidence" value="ECO:0007669"/>
    <property type="project" value="UniProtKB-SubCell"/>
</dbReference>
<keyword evidence="4" id="KW-0997">Cell inner membrane</keyword>
<reference evidence="11" key="1">
    <citation type="submission" date="2004-02" db="EMBL/GenBank/DDBJ databases">
        <title>The genome sequence of the enterobacterial phytopathogen Erwinia carotovora subsp. atroseptica SCRI1043 and functional genomic identification of novel virulence factors.</title>
        <authorList>
            <person name="Bell K.S."/>
            <person name="Sebaihia M."/>
            <person name="Pritchard L."/>
            <person name="Holden M."/>
            <person name="Hyman L.J."/>
            <person name="Holeva M.C."/>
            <person name="Thomson N.R."/>
            <person name="Bentley S.D."/>
            <person name="Churcher C."/>
            <person name="Mungall K."/>
            <person name="Atkin R."/>
            <person name="Bason N."/>
            <person name="Brooks K."/>
            <person name="Chillingworth T."/>
            <person name="Clark K."/>
            <person name="Doggett J."/>
            <person name="Fraser A."/>
            <person name="Hance Z."/>
            <person name="Hauser H."/>
            <person name="Jagels K."/>
            <person name="Moule S."/>
            <person name="Norbertczak H."/>
            <person name="Ormond D."/>
            <person name="Price C."/>
            <person name="Quail M.A."/>
            <person name="Sanders M."/>
            <person name="Walker D."/>
            <person name="Whitehead S."/>
            <person name="Salmond G.P.C."/>
            <person name="Birch P.R.J."/>
            <person name="Barrell B.G."/>
            <person name="Parkhill J."/>
            <person name="Toth I.K."/>
        </authorList>
    </citation>
    <scope>NUCLEOTIDE SEQUENCE</scope>
    <source>
        <strain evidence="11">SCRI1043</strain>
    </source>
</reference>
<dbReference type="Proteomes" id="UP000007966">
    <property type="component" value="Chromosome"/>
</dbReference>
<feature type="transmembrane region" description="Helical" evidence="9">
    <location>
        <begin position="16"/>
        <end position="37"/>
    </location>
</feature>
<dbReference type="EMBL" id="BX950851">
    <property type="protein sequence ID" value="CAG73362.1"/>
    <property type="molecule type" value="Genomic_DNA"/>
</dbReference>
<evidence type="ECO:0000256" key="5">
    <source>
        <dbReference type="ARBA" id="ARBA00022692"/>
    </source>
</evidence>
<evidence type="ECO:0000256" key="6">
    <source>
        <dbReference type="ARBA" id="ARBA00022989"/>
    </source>
</evidence>
<evidence type="ECO:0000256" key="8">
    <source>
        <dbReference type="ARBA" id="ARBA00024202"/>
    </source>
</evidence>
<dbReference type="SUPFAM" id="SSF161098">
    <property type="entry name" value="MetI-like"/>
    <property type="match status" value="1"/>
</dbReference>
<dbReference type="eggNOG" id="COG0601">
    <property type="taxonomic scope" value="Bacteria"/>
</dbReference>
<keyword evidence="3" id="KW-1003">Cell membrane</keyword>
<dbReference type="PANTHER" id="PTHR43163">
    <property type="entry name" value="DIPEPTIDE TRANSPORT SYSTEM PERMEASE PROTEIN DPPB-RELATED"/>
    <property type="match status" value="1"/>
</dbReference>
<feature type="transmembrane region" description="Helical" evidence="9">
    <location>
        <begin position="110"/>
        <end position="130"/>
    </location>
</feature>
<evidence type="ECO:0000256" key="9">
    <source>
        <dbReference type="RuleBase" id="RU363032"/>
    </source>
</evidence>
<evidence type="ECO:0000259" key="10">
    <source>
        <dbReference type="PROSITE" id="PS50928"/>
    </source>
</evidence>
<dbReference type="PROSITE" id="PS50928">
    <property type="entry name" value="ABC_TM1"/>
    <property type="match status" value="1"/>
</dbReference>
<accession>Q6DA16</accession>
<evidence type="ECO:0000256" key="7">
    <source>
        <dbReference type="ARBA" id="ARBA00023136"/>
    </source>
</evidence>
<evidence type="ECO:0000256" key="4">
    <source>
        <dbReference type="ARBA" id="ARBA00022519"/>
    </source>
</evidence>
<dbReference type="RefSeq" id="WP_011092069.1">
    <property type="nucleotide sequence ID" value="NC_004547.2"/>
</dbReference>
<keyword evidence="12" id="KW-1185">Reference proteome</keyword>
<keyword evidence="2 9" id="KW-0813">Transport</keyword>
<protein>
    <submittedName>
        <fullName evidence="11">ABC transporter permease protein</fullName>
    </submittedName>
</protein>
<dbReference type="CDD" id="cd06261">
    <property type="entry name" value="TM_PBP2"/>
    <property type="match status" value="1"/>
</dbReference>
<name>Q6DA16_PECAS</name>
<keyword evidence="5 9" id="KW-0812">Transmembrane</keyword>
<feature type="transmembrane region" description="Helical" evidence="9">
    <location>
        <begin position="281"/>
        <end position="307"/>
    </location>
</feature>
<organism evidence="11 12">
    <name type="scientific">Pectobacterium atrosepticum (strain SCRI 1043 / ATCC BAA-672)</name>
    <name type="common">Erwinia carotovora subsp. atroseptica</name>
    <dbReference type="NCBI Taxonomy" id="218491"/>
    <lineage>
        <taxon>Bacteria</taxon>
        <taxon>Pseudomonadati</taxon>
        <taxon>Pseudomonadota</taxon>
        <taxon>Gammaproteobacteria</taxon>
        <taxon>Enterobacterales</taxon>
        <taxon>Pectobacteriaceae</taxon>
        <taxon>Pectobacterium</taxon>
    </lineage>
</organism>
<dbReference type="PANTHER" id="PTHR43163:SF6">
    <property type="entry name" value="DIPEPTIDE TRANSPORT SYSTEM PERMEASE PROTEIN DPPB-RELATED"/>
    <property type="match status" value="1"/>
</dbReference>
<dbReference type="STRING" id="218491.ECA0447"/>
<comment type="similarity">
    <text evidence="8">Belongs to the binding-protein-dependent transport system permease family. OppBC subfamily.</text>
</comment>
<feature type="transmembrane region" description="Helical" evidence="9">
    <location>
        <begin position="142"/>
        <end position="165"/>
    </location>
</feature>
<dbReference type="Gene3D" id="1.10.3720.10">
    <property type="entry name" value="MetI-like"/>
    <property type="match status" value="1"/>
</dbReference>
<dbReference type="KEGG" id="eca:ECA0447"/>
<evidence type="ECO:0000256" key="1">
    <source>
        <dbReference type="ARBA" id="ARBA00004429"/>
    </source>
</evidence>
<dbReference type="OrthoDB" id="9805855at2"/>
<dbReference type="InterPro" id="IPR000515">
    <property type="entry name" value="MetI-like"/>
</dbReference>
<dbReference type="PATRIC" id="fig|218491.5.peg.452"/>
<comment type="subcellular location">
    <subcellularLocation>
        <location evidence="1">Cell inner membrane</location>
        <topology evidence="1">Multi-pass membrane protein</topology>
    </subcellularLocation>
    <subcellularLocation>
        <location evidence="9">Cell membrane</location>
        <topology evidence="9">Multi-pass membrane protein</topology>
    </subcellularLocation>
</comment>
<dbReference type="GeneID" id="57207301"/>
<dbReference type="AlphaFoldDB" id="Q6DA16"/>
<sequence length="319" mass="34503">MMSGLNVNLYALGKRLLTILAVLWGAATLTFIAVKLIPGDPVAILSGGDNVVDEAYRAVLIKQFGLDQPLWVQYLRYCWQALQGDFGVSYLYRLPVGGVISDAMQETLPLAIGGLILALFLAITSALLTAGRYGPLRTAVSWLELTLLSTPVYWIGIVLLSLFSFRLQWFPVTGNDGFMSLVLPVITLGLPIAAILSQVLRDGLEDALSQPFSLTVRTRGVSEIRLRFRHGLRHAALAASTLTGTLLASVLGGSVLTETVFGRAGIGQVTLSAIENRDMPLVLGVVMLSAFLFVVINLLVDALYLLIDPRLRKKASAHE</sequence>
<dbReference type="Pfam" id="PF00528">
    <property type="entry name" value="BPD_transp_1"/>
    <property type="match status" value="1"/>
</dbReference>
<proteinExistence type="inferred from homology"/>
<keyword evidence="6 9" id="KW-1133">Transmembrane helix</keyword>
<keyword evidence="7 9" id="KW-0472">Membrane</keyword>
<evidence type="ECO:0000256" key="2">
    <source>
        <dbReference type="ARBA" id="ARBA00022448"/>
    </source>
</evidence>